<reference evidence="5" key="1">
    <citation type="journal article" date="2011" name="Genome Res.">
        <title>Deep small RNA sequencing from the nematode Ascaris reveals conservation, functional diversification, and novel developmental profiles.</title>
        <authorList>
            <person name="Wang J."/>
            <person name="Czech B."/>
            <person name="Crunk A."/>
            <person name="Wallace A."/>
            <person name="Mitreva M."/>
            <person name="Hannon G.J."/>
            <person name="Davis R.E."/>
        </authorList>
    </citation>
    <scope>NUCLEOTIDE SEQUENCE</scope>
</reference>
<comment type="subcellular location">
    <subcellularLocation>
        <location evidence="1">Nucleus</location>
        <location evidence="1">Nucleolus</location>
    </subcellularLocation>
</comment>
<feature type="region of interest" description="Disordered" evidence="3">
    <location>
        <begin position="93"/>
        <end position="128"/>
    </location>
</feature>
<protein>
    <submittedName>
        <fullName evidence="5">Deoxynucleotidyltransferase terminal-interacting protein 2</fullName>
    </submittedName>
</protein>
<feature type="domain" description="Fcf2 pre-rRNA processing C-terminal" evidence="4">
    <location>
        <begin position="186"/>
        <end position="279"/>
    </location>
</feature>
<organism evidence="5">
    <name type="scientific">Ascaris suum</name>
    <name type="common">Pig roundworm</name>
    <name type="synonym">Ascaris lumbricoides</name>
    <dbReference type="NCBI Taxonomy" id="6253"/>
    <lineage>
        <taxon>Eukaryota</taxon>
        <taxon>Metazoa</taxon>
        <taxon>Ecdysozoa</taxon>
        <taxon>Nematoda</taxon>
        <taxon>Chromadorea</taxon>
        <taxon>Rhabditida</taxon>
        <taxon>Spirurina</taxon>
        <taxon>Ascaridomorpha</taxon>
        <taxon>Ascaridoidea</taxon>
        <taxon>Ascarididae</taxon>
        <taxon>Ascaris</taxon>
    </lineage>
</organism>
<dbReference type="GO" id="GO:0006396">
    <property type="term" value="P:RNA processing"/>
    <property type="evidence" value="ECO:0007669"/>
    <property type="project" value="TreeGrafter"/>
</dbReference>
<accession>F1LBH3</accession>
<keyword evidence="5" id="KW-0808">Transferase</keyword>
<dbReference type="AlphaFoldDB" id="F1LBH3"/>
<proteinExistence type="evidence at transcript level"/>
<name>F1LBH3_ASCSU</name>
<evidence type="ECO:0000259" key="4">
    <source>
        <dbReference type="Pfam" id="PF08698"/>
    </source>
</evidence>
<dbReference type="PANTHER" id="PTHR21686:SF12">
    <property type="entry name" value="DEOXYNUCLEOTIDYLTRANSFERASE TERMINAL-INTERACTING PROTEIN 2"/>
    <property type="match status" value="1"/>
</dbReference>
<dbReference type="GO" id="GO:0005730">
    <property type="term" value="C:nucleolus"/>
    <property type="evidence" value="ECO:0007669"/>
    <property type="project" value="UniProtKB-SubCell"/>
</dbReference>
<dbReference type="InterPro" id="IPR039883">
    <property type="entry name" value="Fcf2/DNTTIP2"/>
</dbReference>
<evidence type="ECO:0000256" key="3">
    <source>
        <dbReference type="SAM" id="MobiDB-lite"/>
    </source>
</evidence>
<dbReference type="GO" id="GO:0003723">
    <property type="term" value="F:RNA binding"/>
    <property type="evidence" value="ECO:0007669"/>
    <property type="project" value="TreeGrafter"/>
</dbReference>
<evidence type="ECO:0000256" key="2">
    <source>
        <dbReference type="ARBA" id="ARBA00023242"/>
    </source>
</evidence>
<keyword evidence="2" id="KW-0539">Nucleus</keyword>
<dbReference type="Pfam" id="PF08698">
    <property type="entry name" value="Fcf2"/>
    <property type="match status" value="1"/>
</dbReference>
<evidence type="ECO:0000256" key="1">
    <source>
        <dbReference type="ARBA" id="ARBA00004604"/>
    </source>
</evidence>
<dbReference type="GO" id="GO:0016740">
    <property type="term" value="F:transferase activity"/>
    <property type="evidence" value="ECO:0007669"/>
    <property type="project" value="UniProtKB-KW"/>
</dbReference>
<sequence>MWKRFLLKVFRYSTIKTWRTIFFSRMRGSLFPIDSSSESEESIDSDDEQKREKRNAIKSIRFRCAPKHASSKQSKRSCVSELFVVDRNEKQNDGDAADENVAVNVEETRKKRRKKSKEENSYSTTTISHPCKSSAVASFIGISEDKAIKELLAKSIIQPGFEKILGEGHKPMSRRALARQRKAERERTKGQDWFDLPATEMTEERVRDLQIIQMRDALDTKTHYKRNDRSVLPKYFQVGTIVENKADFYSSRIPKKQRKRTIVEELMADEEFQTKQKKKYDEIKAMEAIKKRGTFQHSTYRRRSKKKLKL</sequence>
<dbReference type="PANTHER" id="PTHR21686">
    <property type="entry name" value="DEOXYNUCLEOTIDYLTRANSFERASE TERMINAL-INTERACTING PROTEIN 2"/>
    <property type="match status" value="1"/>
</dbReference>
<dbReference type="EMBL" id="JI176402">
    <property type="protein sequence ID" value="ADY47477.1"/>
    <property type="molecule type" value="mRNA"/>
</dbReference>
<dbReference type="InterPro" id="IPR014810">
    <property type="entry name" value="Fcf2_C"/>
</dbReference>
<evidence type="ECO:0000313" key="5">
    <source>
        <dbReference type="EMBL" id="ADY47477.1"/>
    </source>
</evidence>